<name>A0A0A9IQF6_ARUDO</name>
<proteinExistence type="predicted"/>
<reference evidence="1" key="2">
    <citation type="journal article" date="2015" name="Data Brief">
        <title>Shoot transcriptome of the giant reed, Arundo donax.</title>
        <authorList>
            <person name="Barrero R.A."/>
            <person name="Guerrero F.D."/>
            <person name="Moolhuijzen P."/>
            <person name="Goolsby J.A."/>
            <person name="Tidwell J."/>
            <person name="Bellgard S.E."/>
            <person name="Bellgard M.I."/>
        </authorList>
    </citation>
    <scope>NUCLEOTIDE SEQUENCE</scope>
    <source>
        <tissue evidence="1">Shoot tissue taken approximately 20 cm above the soil surface</tissue>
    </source>
</reference>
<sequence>MPSLMILHPQTLRNMRMSKHLVQFTGGCI</sequence>
<dbReference type="AlphaFoldDB" id="A0A0A9IQF6"/>
<organism evidence="1">
    <name type="scientific">Arundo donax</name>
    <name type="common">Giant reed</name>
    <name type="synonym">Donax arundinaceus</name>
    <dbReference type="NCBI Taxonomy" id="35708"/>
    <lineage>
        <taxon>Eukaryota</taxon>
        <taxon>Viridiplantae</taxon>
        <taxon>Streptophyta</taxon>
        <taxon>Embryophyta</taxon>
        <taxon>Tracheophyta</taxon>
        <taxon>Spermatophyta</taxon>
        <taxon>Magnoliopsida</taxon>
        <taxon>Liliopsida</taxon>
        <taxon>Poales</taxon>
        <taxon>Poaceae</taxon>
        <taxon>PACMAD clade</taxon>
        <taxon>Arundinoideae</taxon>
        <taxon>Arundineae</taxon>
        <taxon>Arundo</taxon>
    </lineage>
</organism>
<evidence type="ECO:0000313" key="1">
    <source>
        <dbReference type="EMBL" id="JAD94808.1"/>
    </source>
</evidence>
<accession>A0A0A9IQF6</accession>
<dbReference type="EMBL" id="GBRH01203087">
    <property type="protein sequence ID" value="JAD94808.1"/>
    <property type="molecule type" value="Transcribed_RNA"/>
</dbReference>
<reference evidence="1" key="1">
    <citation type="submission" date="2014-09" db="EMBL/GenBank/DDBJ databases">
        <authorList>
            <person name="Magalhaes I.L.F."/>
            <person name="Oliveira U."/>
            <person name="Santos F.R."/>
            <person name="Vidigal T.H.D.A."/>
            <person name="Brescovit A.D."/>
            <person name="Santos A.J."/>
        </authorList>
    </citation>
    <scope>NUCLEOTIDE SEQUENCE</scope>
    <source>
        <tissue evidence="1">Shoot tissue taken approximately 20 cm above the soil surface</tissue>
    </source>
</reference>
<protein>
    <submittedName>
        <fullName evidence="1">Androgen induced inhibitor of proliferation (As3) / pds5, putative</fullName>
    </submittedName>
</protein>